<proteinExistence type="predicted"/>
<reference evidence="1 2" key="1">
    <citation type="submission" date="2023-02" db="EMBL/GenBank/DDBJ databases">
        <title>Devosia algicola sp. nov., isolated from the phycosphere of marine algae.</title>
        <authorList>
            <person name="Kim J.M."/>
            <person name="Lee J.K."/>
            <person name="Choi B.J."/>
            <person name="Bayburt H."/>
            <person name="Jeon C.O."/>
        </authorList>
    </citation>
    <scope>NUCLEOTIDE SEQUENCE [LARGE SCALE GENOMIC DNA]</scope>
    <source>
        <strain evidence="1 2">G20-9</strain>
    </source>
</reference>
<dbReference type="RefSeq" id="WP_282218387.1">
    <property type="nucleotide sequence ID" value="NZ_CP118246.1"/>
</dbReference>
<dbReference type="EMBL" id="CP118246">
    <property type="protein sequence ID" value="WDR01978.1"/>
    <property type="molecule type" value="Genomic_DNA"/>
</dbReference>
<evidence type="ECO:0000313" key="2">
    <source>
        <dbReference type="Proteomes" id="UP001220530"/>
    </source>
</evidence>
<name>A0ABY7YLD3_9HYPH</name>
<gene>
    <name evidence="1" type="ORF">PSQ19_14985</name>
</gene>
<sequence length="55" mass="5972">MATAVDTGKIYDVSNFKPIGVVKAMVAYCRAHPDQPVIASVDRMLAGLPYVESQF</sequence>
<accession>A0ABY7YLD3</accession>
<evidence type="ECO:0000313" key="1">
    <source>
        <dbReference type="EMBL" id="WDR01978.1"/>
    </source>
</evidence>
<dbReference type="Proteomes" id="UP001220530">
    <property type="component" value="Chromosome"/>
</dbReference>
<organism evidence="1 2">
    <name type="scientific">Devosia algicola</name>
    <dbReference type="NCBI Taxonomy" id="3026418"/>
    <lineage>
        <taxon>Bacteria</taxon>
        <taxon>Pseudomonadati</taxon>
        <taxon>Pseudomonadota</taxon>
        <taxon>Alphaproteobacteria</taxon>
        <taxon>Hyphomicrobiales</taxon>
        <taxon>Devosiaceae</taxon>
        <taxon>Devosia</taxon>
    </lineage>
</organism>
<protein>
    <submittedName>
        <fullName evidence="1">Uncharacterized protein</fullName>
    </submittedName>
</protein>
<keyword evidence="2" id="KW-1185">Reference proteome</keyword>